<evidence type="ECO:0000313" key="8">
    <source>
        <dbReference type="EMBL" id="AFD00999.1"/>
    </source>
</evidence>
<dbReference type="CDD" id="cd11382">
    <property type="entry name" value="Ribosomal_S8e"/>
    <property type="match status" value="1"/>
</dbReference>
<dbReference type="GO" id="GO:1990904">
    <property type="term" value="C:ribonucleoprotein complex"/>
    <property type="evidence" value="ECO:0007669"/>
    <property type="project" value="UniProtKB-KW"/>
</dbReference>
<dbReference type="GO" id="GO:0005840">
    <property type="term" value="C:ribosome"/>
    <property type="evidence" value="ECO:0007669"/>
    <property type="project" value="UniProtKB-KW"/>
</dbReference>
<dbReference type="STRING" id="1041930.Mtc_2264"/>
<evidence type="ECO:0000256" key="4">
    <source>
        <dbReference type="ARBA" id="ARBA00023274"/>
    </source>
</evidence>
<evidence type="ECO:0000256" key="7">
    <source>
        <dbReference type="SAM" id="MobiDB-lite"/>
    </source>
</evidence>
<dbReference type="Gene3D" id="2.40.10.310">
    <property type="match status" value="1"/>
</dbReference>
<keyword evidence="3 6" id="KW-0689">Ribosomal protein</keyword>
<dbReference type="InterPro" id="IPR022309">
    <property type="entry name" value="Ribosomal_Se8/biogenesis_NSA2"/>
</dbReference>
<evidence type="ECO:0000256" key="5">
    <source>
        <dbReference type="ARBA" id="ARBA00035277"/>
    </source>
</evidence>
<keyword evidence="9" id="KW-1185">Reference proteome</keyword>
<name>H8IAY9_METCZ</name>
<dbReference type="PANTHER" id="PTHR10394">
    <property type="entry name" value="40S RIBOSOMAL PROTEIN S8"/>
    <property type="match status" value="1"/>
</dbReference>
<dbReference type="GO" id="GO:0003735">
    <property type="term" value="F:structural constituent of ribosome"/>
    <property type="evidence" value="ECO:0007669"/>
    <property type="project" value="InterPro"/>
</dbReference>
<comment type="similarity">
    <text evidence="1 6">Belongs to the eukaryotic ribosomal protein eS8 family.</text>
</comment>
<dbReference type="InterPro" id="IPR001047">
    <property type="entry name" value="Ribosomal_eS8"/>
</dbReference>
<dbReference type="InterPro" id="IPR018283">
    <property type="entry name" value="Ribosomal_eS8_CS"/>
</dbReference>
<evidence type="ECO:0000256" key="3">
    <source>
        <dbReference type="ARBA" id="ARBA00022980"/>
    </source>
</evidence>
<dbReference type="GO" id="GO:0006412">
    <property type="term" value="P:translation"/>
    <property type="evidence" value="ECO:0007669"/>
    <property type="project" value="UniProtKB-UniRule"/>
</dbReference>
<dbReference type="AlphaFoldDB" id="H8IAY9"/>
<keyword evidence="4 6" id="KW-0687">Ribonucleoprotein</keyword>
<dbReference type="GeneID" id="11972429"/>
<dbReference type="InterPro" id="IPR020919">
    <property type="entry name" value="Ribosomal_protein_eS8_arc"/>
</dbReference>
<dbReference type="HOGENOM" id="CLU_080597_2_1_2"/>
<dbReference type="PROSITE" id="PS01193">
    <property type="entry name" value="RIBOSOMAL_S8E"/>
    <property type="match status" value="1"/>
</dbReference>
<evidence type="ECO:0000256" key="6">
    <source>
        <dbReference type="HAMAP-Rule" id="MF_00029"/>
    </source>
</evidence>
<evidence type="ECO:0000256" key="1">
    <source>
        <dbReference type="ARBA" id="ARBA00005257"/>
    </source>
</evidence>
<accession>H8IAY9</accession>
<dbReference type="EMBL" id="CP003243">
    <property type="protein sequence ID" value="AFD00999.1"/>
    <property type="molecule type" value="Genomic_DNA"/>
</dbReference>
<dbReference type="Proteomes" id="UP000005233">
    <property type="component" value="Chromosome"/>
</dbReference>
<dbReference type="Pfam" id="PF01201">
    <property type="entry name" value="Ribosomal_S8e"/>
    <property type="match status" value="1"/>
</dbReference>
<evidence type="ECO:0000313" key="9">
    <source>
        <dbReference type="Proteomes" id="UP000005233"/>
    </source>
</evidence>
<dbReference type="RefSeq" id="WP_014406830.1">
    <property type="nucleotide sequence ID" value="NC_017034.1"/>
</dbReference>
<dbReference type="NCBIfam" id="TIGR00307">
    <property type="entry name" value="eS8"/>
    <property type="match status" value="1"/>
</dbReference>
<evidence type="ECO:0000256" key="2">
    <source>
        <dbReference type="ARBA" id="ARBA00011458"/>
    </source>
</evidence>
<organism evidence="8 9">
    <name type="scientific">Methanocella conradii (strain DSM 24694 / JCM 17849 / CGMCC 1.5162 / HZ254)</name>
    <dbReference type="NCBI Taxonomy" id="1041930"/>
    <lineage>
        <taxon>Archaea</taxon>
        <taxon>Methanobacteriati</taxon>
        <taxon>Methanobacteriota</taxon>
        <taxon>Stenosarchaea group</taxon>
        <taxon>Methanomicrobia</taxon>
        <taxon>Methanocellales</taxon>
        <taxon>Methanocellaceae</taxon>
        <taxon>Methanocella</taxon>
    </lineage>
</organism>
<feature type="region of interest" description="Disordered" evidence="7">
    <location>
        <begin position="1"/>
        <end position="20"/>
    </location>
</feature>
<sequence length="126" mass="14043">MKYQGKSIRKLTGGRLRPNRGKRKFELGRDIIQPVIGPTVRKTVNVMGNGRKVKVLKEDMVNVTDPKTGKTQRVKMTTEVDNPANKNYIRRNILTKGAIVMTDIGKAKITSRPGQDGEVNAILLSE</sequence>
<dbReference type="eggNOG" id="arCOG04154">
    <property type="taxonomic scope" value="Archaea"/>
</dbReference>
<gene>
    <name evidence="6 8" type="primary">rps8e</name>
    <name evidence="8" type="ordered locus">Mtc_2264</name>
</gene>
<comment type="subunit">
    <text evidence="2 6">Part of the 30S ribosomal subunit.</text>
</comment>
<dbReference type="OrthoDB" id="372305at2157"/>
<dbReference type="HAMAP" id="MF_00029">
    <property type="entry name" value="Ribosomal_eS8"/>
    <property type="match status" value="1"/>
</dbReference>
<protein>
    <recommendedName>
        <fullName evidence="5 6">Small ribosomal subunit protein eS8</fullName>
    </recommendedName>
</protein>
<proteinExistence type="inferred from homology"/>
<dbReference type="KEGG" id="mez:Mtc_2264"/>
<reference evidence="8 9" key="1">
    <citation type="journal article" date="2012" name="J. Bacteriol.">
        <title>Complete genome sequence of a thermophilic methanogen, Methanocella conradii HZ254, isolated from Chinese rice field soil.</title>
        <authorList>
            <person name="Lu Z."/>
            <person name="Lu Y."/>
        </authorList>
    </citation>
    <scope>NUCLEOTIDE SEQUENCE [LARGE SCALE GENOMIC DNA]</scope>
    <source>
        <strain evidence="9">DSM 24694 / JCM 17849 / CGMCC 1.5162 / HZ254</strain>
    </source>
</reference>